<proteinExistence type="predicted"/>
<sequence length="102" mass="11284">MTGRNDPHLRVEPQSANGFAQCRSRESSALKATVDHQAQHEAHAGSDLQHHEADHGRDGRLKAETAVVVHAERAQVRVDGGLRERKDVRGDESALCVVEFQR</sequence>
<gene>
    <name evidence="2" type="ORF">HNQ08_004453</name>
</gene>
<protein>
    <submittedName>
        <fullName evidence="2">Uncharacterized protein</fullName>
    </submittedName>
</protein>
<dbReference type="AlphaFoldDB" id="A0A7W8JY14"/>
<organism evidence="2 3">
    <name type="scientific">Deinococcus humi</name>
    <dbReference type="NCBI Taxonomy" id="662880"/>
    <lineage>
        <taxon>Bacteria</taxon>
        <taxon>Thermotogati</taxon>
        <taxon>Deinococcota</taxon>
        <taxon>Deinococci</taxon>
        <taxon>Deinococcales</taxon>
        <taxon>Deinococcaceae</taxon>
        <taxon>Deinococcus</taxon>
    </lineage>
</organism>
<evidence type="ECO:0000313" key="2">
    <source>
        <dbReference type="EMBL" id="MBB5365332.1"/>
    </source>
</evidence>
<feature type="region of interest" description="Disordered" evidence="1">
    <location>
        <begin position="1"/>
        <end position="61"/>
    </location>
</feature>
<name>A0A7W8JY14_9DEIO</name>
<dbReference type="EMBL" id="JACHFL010000017">
    <property type="protein sequence ID" value="MBB5365332.1"/>
    <property type="molecule type" value="Genomic_DNA"/>
</dbReference>
<reference evidence="2 3" key="1">
    <citation type="submission" date="2020-08" db="EMBL/GenBank/DDBJ databases">
        <title>Genomic Encyclopedia of Type Strains, Phase IV (KMG-IV): sequencing the most valuable type-strain genomes for metagenomic binning, comparative biology and taxonomic classification.</title>
        <authorList>
            <person name="Goeker M."/>
        </authorList>
    </citation>
    <scope>NUCLEOTIDE SEQUENCE [LARGE SCALE GENOMIC DNA]</scope>
    <source>
        <strain evidence="2 3">DSM 27939</strain>
    </source>
</reference>
<evidence type="ECO:0000256" key="1">
    <source>
        <dbReference type="SAM" id="MobiDB-lite"/>
    </source>
</evidence>
<dbReference type="Proteomes" id="UP000552709">
    <property type="component" value="Unassembled WGS sequence"/>
</dbReference>
<feature type="compositionally biased region" description="Basic and acidic residues" evidence="1">
    <location>
        <begin position="1"/>
        <end position="11"/>
    </location>
</feature>
<evidence type="ECO:0000313" key="3">
    <source>
        <dbReference type="Proteomes" id="UP000552709"/>
    </source>
</evidence>
<keyword evidence="3" id="KW-1185">Reference proteome</keyword>
<comment type="caution">
    <text evidence="2">The sequence shown here is derived from an EMBL/GenBank/DDBJ whole genome shotgun (WGS) entry which is preliminary data.</text>
</comment>
<accession>A0A7W8JY14</accession>
<feature type="compositionally biased region" description="Basic and acidic residues" evidence="1">
    <location>
        <begin position="23"/>
        <end position="61"/>
    </location>
</feature>